<evidence type="ECO:0000313" key="3">
    <source>
        <dbReference type="EMBL" id="CAG9765558.1"/>
    </source>
</evidence>
<dbReference type="SUPFAM" id="SSF51206">
    <property type="entry name" value="cAMP-binding domain-like"/>
    <property type="match status" value="1"/>
</dbReference>
<name>A0A9N9MIL7_9CUCU</name>
<feature type="transmembrane region" description="Helical" evidence="1">
    <location>
        <begin position="133"/>
        <end position="151"/>
    </location>
</feature>
<evidence type="ECO:0000259" key="2">
    <source>
        <dbReference type="PROSITE" id="PS50042"/>
    </source>
</evidence>
<reference evidence="3" key="1">
    <citation type="submission" date="2022-01" db="EMBL/GenBank/DDBJ databases">
        <authorList>
            <person name="King R."/>
        </authorList>
    </citation>
    <scope>NUCLEOTIDE SEQUENCE</scope>
</reference>
<dbReference type="GO" id="GO:0098855">
    <property type="term" value="C:HCN channel complex"/>
    <property type="evidence" value="ECO:0007669"/>
    <property type="project" value="TreeGrafter"/>
</dbReference>
<evidence type="ECO:0000313" key="4">
    <source>
        <dbReference type="Proteomes" id="UP001152799"/>
    </source>
</evidence>
<feature type="transmembrane region" description="Helical" evidence="1">
    <location>
        <begin position="228"/>
        <end position="249"/>
    </location>
</feature>
<dbReference type="OrthoDB" id="2021138at2759"/>
<keyword evidence="4" id="KW-1185">Reference proteome</keyword>
<organism evidence="3 4">
    <name type="scientific">Ceutorhynchus assimilis</name>
    <name type="common">cabbage seed weevil</name>
    <dbReference type="NCBI Taxonomy" id="467358"/>
    <lineage>
        <taxon>Eukaryota</taxon>
        <taxon>Metazoa</taxon>
        <taxon>Ecdysozoa</taxon>
        <taxon>Arthropoda</taxon>
        <taxon>Hexapoda</taxon>
        <taxon>Insecta</taxon>
        <taxon>Pterygota</taxon>
        <taxon>Neoptera</taxon>
        <taxon>Endopterygota</taxon>
        <taxon>Coleoptera</taxon>
        <taxon>Polyphaga</taxon>
        <taxon>Cucujiformia</taxon>
        <taxon>Curculionidae</taxon>
        <taxon>Ceutorhynchinae</taxon>
        <taxon>Ceutorhynchus</taxon>
    </lineage>
</organism>
<dbReference type="InterPro" id="IPR014710">
    <property type="entry name" value="RmlC-like_jellyroll"/>
</dbReference>
<protein>
    <recommendedName>
        <fullName evidence="2">Cyclic nucleotide-binding domain-containing protein</fullName>
    </recommendedName>
</protein>
<evidence type="ECO:0000256" key="1">
    <source>
        <dbReference type="SAM" id="Phobius"/>
    </source>
</evidence>
<dbReference type="InterPro" id="IPR018490">
    <property type="entry name" value="cNMP-bd_dom_sf"/>
</dbReference>
<accession>A0A9N9MIL7</accession>
<dbReference type="EMBL" id="OU892278">
    <property type="protein sequence ID" value="CAG9765558.1"/>
    <property type="molecule type" value="Genomic_DNA"/>
</dbReference>
<feature type="transmembrane region" description="Helical" evidence="1">
    <location>
        <begin position="311"/>
        <end position="335"/>
    </location>
</feature>
<dbReference type="Gene3D" id="2.60.120.10">
    <property type="entry name" value="Jelly Rolls"/>
    <property type="match status" value="1"/>
</dbReference>
<dbReference type="Proteomes" id="UP001152799">
    <property type="component" value="Chromosome 2"/>
</dbReference>
<dbReference type="InterPro" id="IPR000595">
    <property type="entry name" value="cNMP-bd_dom"/>
</dbReference>
<dbReference type="Pfam" id="PF00027">
    <property type="entry name" value="cNMP_binding"/>
    <property type="match status" value="1"/>
</dbReference>
<dbReference type="GO" id="GO:0003254">
    <property type="term" value="P:regulation of membrane depolarization"/>
    <property type="evidence" value="ECO:0007669"/>
    <property type="project" value="TreeGrafter"/>
</dbReference>
<dbReference type="PROSITE" id="PS50042">
    <property type="entry name" value="CNMP_BINDING_3"/>
    <property type="match status" value="1"/>
</dbReference>
<dbReference type="InterPro" id="IPR051413">
    <property type="entry name" value="K/Na_HCN_channel"/>
</dbReference>
<dbReference type="GO" id="GO:0005249">
    <property type="term" value="F:voltage-gated potassium channel activity"/>
    <property type="evidence" value="ECO:0007669"/>
    <property type="project" value="TreeGrafter"/>
</dbReference>
<dbReference type="GO" id="GO:0035725">
    <property type="term" value="P:sodium ion transmembrane transport"/>
    <property type="evidence" value="ECO:0007669"/>
    <property type="project" value="TreeGrafter"/>
</dbReference>
<keyword evidence="1" id="KW-0472">Membrane</keyword>
<dbReference type="AlphaFoldDB" id="A0A9N9MIL7"/>
<keyword evidence="1" id="KW-0812">Transmembrane</keyword>
<dbReference type="SMART" id="SM00100">
    <property type="entry name" value="cNMP"/>
    <property type="match status" value="1"/>
</dbReference>
<gene>
    <name evidence="3" type="ORF">CEUTPL_LOCUS6163</name>
</gene>
<dbReference type="Gene3D" id="1.10.287.630">
    <property type="entry name" value="Helix hairpin bin"/>
    <property type="match status" value="1"/>
</dbReference>
<dbReference type="PANTHER" id="PTHR45689:SF14">
    <property type="entry name" value="CYCLIC NUCLEOTIDE-GATED CATION CHANNEL SUBUNIT A-LIKE PROTEIN"/>
    <property type="match status" value="1"/>
</dbReference>
<dbReference type="PANTHER" id="PTHR45689">
    <property type="entry name" value="I[[H]] CHANNEL, ISOFORM E"/>
    <property type="match status" value="1"/>
</dbReference>
<proteinExistence type="predicted"/>
<sequence length="571" mass="66962">MSKPNVHTCDLKQDTFGLPKLPPNASCHRRFTRRVRKCLTLNPNSTSSKRFFRNRSTMIAEQRRHLRGPSFIIHPFSTFNRIREAVFCLLWTIEMIVSPFYMSFVHVETIYYRRTHKDTAYEQDKFFTIYKNFLSPLEGVLTIMFFVTGYVNKGTKEIVIEPTKIWKNYLTTYYSIDLLMNLKFGIYTEITRNLYLVNMICMLRAGTVLTYLKEMVLNFKMREEVHDCLRLFMITLIILNSYTCFYYYIPWLCGDEDFPEHSWAVRANIAPESGVAKSKAYMESLECIVVHFFGAGEGLHGTVLEDRLQKFMLVIVMISGRMWTLYVIACVLKIFSVVTISESKYEEYLLQLEVFMRQKRLPQVLRSRLLEYYRYKYQNHFFNEQAIFSTLSSYLRQELMLYGARKLIAKVELFKALPRSVVGAIISNTRQIVYLPTDVIAKAGDIAEHIYFISSGTVALTTEEDEELVHLEDGDEIGLIGAFTPQSYSYQFNYHAIETTEIYSISKKDFRNLIFDHDDLLKYFSKKVQEKIDNYKNVEKAYKSHGLDIMSELTSGKILERAKNRPTHFDT</sequence>
<feature type="transmembrane region" description="Helical" evidence="1">
    <location>
        <begin position="85"/>
        <end position="104"/>
    </location>
</feature>
<keyword evidence="1" id="KW-1133">Transmembrane helix</keyword>
<dbReference type="CDD" id="cd00038">
    <property type="entry name" value="CAP_ED"/>
    <property type="match status" value="1"/>
</dbReference>
<feature type="domain" description="Cyclic nucleotide-binding" evidence="2">
    <location>
        <begin position="413"/>
        <end position="531"/>
    </location>
</feature>